<dbReference type="OrthoDB" id="5350472at2759"/>
<reference evidence="2" key="1">
    <citation type="journal article" date="2017" name="Genome Biol.">
        <title>Comparative genomics reveals high biological diversity and specific adaptations in the industrially and medically important fungal genus Aspergillus.</title>
        <authorList>
            <person name="de Vries R.P."/>
            <person name="Riley R."/>
            <person name="Wiebenga A."/>
            <person name="Aguilar-Osorio G."/>
            <person name="Amillis S."/>
            <person name="Uchima C.A."/>
            <person name="Anderluh G."/>
            <person name="Asadollahi M."/>
            <person name="Askin M."/>
            <person name="Barry K."/>
            <person name="Battaglia E."/>
            <person name="Bayram O."/>
            <person name="Benocci T."/>
            <person name="Braus-Stromeyer S.A."/>
            <person name="Caldana C."/>
            <person name="Canovas D."/>
            <person name="Cerqueira G.C."/>
            <person name="Chen F."/>
            <person name="Chen W."/>
            <person name="Choi C."/>
            <person name="Clum A."/>
            <person name="Dos Santos R.A."/>
            <person name="Damasio A.R."/>
            <person name="Diallinas G."/>
            <person name="Emri T."/>
            <person name="Fekete E."/>
            <person name="Flipphi M."/>
            <person name="Freyberg S."/>
            <person name="Gallo A."/>
            <person name="Gournas C."/>
            <person name="Habgood R."/>
            <person name="Hainaut M."/>
            <person name="Harispe M.L."/>
            <person name="Henrissat B."/>
            <person name="Hilden K.S."/>
            <person name="Hope R."/>
            <person name="Hossain A."/>
            <person name="Karabika E."/>
            <person name="Karaffa L."/>
            <person name="Karanyi Z."/>
            <person name="Krasevec N."/>
            <person name="Kuo A."/>
            <person name="Kusch H."/>
            <person name="LaButti K."/>
            <person name="Lagendijk E.L."/>
            <person name="Lapidus A."/>
            <person name="Levasseur A."/>
            <person name="Lindquist E."/>
            <person name="Lipzen A."/>
            <person name="Logrieco A.F."/>
            <person name="MacCabe A."/>
            <person name="Maekelae M.R."/>
            <person name="Malavazi I."/>
            <person name="Melin P."/>
            <person name="Meyer V."/>
            <person name="Mielnichuk N."/>
            <person name="Miskei M."/>
            <person name="Molnar A.P."/>
            <person name="Mule G."/>
            <person name="Ngan C.Y."/>
            <person name="Orejas M."/>
            <person name="Orosz E."/>
            <person name="Ouedraogo J.P."/>
            <person name="Overkamp K.M."/>
            <person name="Park H.-S."/>
            <person name="Perrone G."/>
            <person name="Piumi F."/>
            <person name="Punt P.J."/>
            <person name="Ram A.F."/>
            <person name="Ramon A."/>
            <person name="Rauscher S."/>
            <person name="Record E."/>
            <person name="Riano-Pachon D.M."/>
            <person name="Robert V."/>
            <person name="Roehrig J."/>
            <person name="Ruller R."/>
            <person name="Salamov A."/>
            <person name="Salih N.S."/>
            <person name="Samson R.A."/>
            <person name="Sandor E."/>
            <person name="Sanguinetti M."/>
            <person name="Schuetze T."/>
            <person name="Sepcic K."/>
            <person name="Shelest E."/>
            <person name="Sherlock G."/>
            <person name="Sophianopoulou V."/>
            <person name="Squina F.M."/>
            <person name="Sun H."/>
            <person name="Susca A."/>
            <person name="Todd R.B."/>
            <person name="Tsang A."/>
            <person name="Unkles S.E."/>
            <person name="van de Wiele N."/>
            <person name="van Rossen-Uffink D."/>
            <person name="Oliveira J.V."/>
            <person name="Vesth T.C."/>
            <person name="Visser J."/>
            <person name="Yu J.-H."/>
            <person name="Zhou M."/>
            <person name="Andersen M.R."/>
            <person name="Archer D.B."/>
            <person name="Baker S.E."/>
            <person name="Benoit I."/>
            <person name="Brakhage A.A."/>
            <person name="Braus G.H."/>
            <person name="Fischer R."/>
            <person name="Frisvad J.C."/>
            <person name="Goldman G.H."/>
            <person name="Houbraken J."/>
            <person name="Oakley B."/>
            <person name="Pocsi I."/>
            <person name="Scazzocchio C."/>
            <person name="Seiboth B."/>
            <person name="vanKuyk P.A."/>
            <person name="Wortman J."/>
            <person name="Dyer P.S."/>
            <person name="Grigoriev I.V."/>
        </authorList>
    </citation>
    <scope>NUCLEOTIDE SEQUENCE [LARGE SCALE GENOMIC DNA]</scope>
    <source>
        <strain evidence="2">DTO 134E9</strain>
    </source>
</reference>
<evidence type="ECO:0000313" key="2">
    <source>
        <dbReference type="Proteomes" id="UP000184383"/>
    </source>
</evidence>
<dbReference type="AlphaFoldDB" id="A0A1L9RC64"/>
<dbReference type="Proteomes" id="UP000184383">
    <property type="component" value="Unassembled WGS sequence"/>
</dbReference>
<name>A0A1L9RC64_ASPWE</name>
<evidence type="ECO:0000313" key="1">
    <source>
        <dbReference type="EMBL" id="OJJ32519.1"/>
    </source>
</evidence>
<gene>
    <name evidence="1" type="ORF">ASPWEDRAFT_669397</name>
</gene>
<organism evidence="1 2">
    <name type="scientific">Aspergillus wentii DTO 134E9</name>
    <dbReference type="NCBI Taxonomy" id="1073089"/>
    <lineage>
        <taxon>Eukaryota</taxon>
        <taxon>Fungi</taxon>
        <taxon>Dikarya</taxon>
        <taxon>Ascomycota</taxon>
        <taxon>Pezizomycotina</taxon>
        <taxon>Eurotiomycetes</taxon>
        <taxon>Eurotiomycetidae</taxon>
        <taxon>Eurotiales</taxon>
        <taxon>Aspergillaceae</taxon>
        <taxon>Aspergillus</taxon>
        <taxon>Aspergillus subgen. Cremei</taxon>
    </lineage>
</organism>
<proteinExistence type="predicted"/>
<protein>
    <submittedName>
        <fullName evidence="1">Uncharacterized protein</fullName>
    </submittedName>
</protein>
<keyword evidence="2" id="KW-1185">Reference proteome</keyword>
<sequence>MADDPANIQAAFNGQLTFAVAYGFTTPDQILDFINNVADHRDPRRQYGIVPEWFPHLKDIRDGIEYLYRSGAGYPRPTPPQHIRRTAVNHNTDRLRINQYFFRNRHRVFSVYDLLAMFLSLALAPVGATRATFYYPWTFIYIRWSTIMTHFNGTNGFGGKTPTMYQCTWIREPNQQSRFFIGTVLAGMVRTWQPAPPPGQARPPNPWIERLRRARFSHLTNDRNENGAVGRRWAYGQSPEFDAKGVNGWNFGNCAETHPFVELVRDARADVRGRCYGFAVKPQAVFGNEPLPNLEAALAIQYTRLHFTKMSLPCLNCKAMINGYGCRYYNFVPLPDQIIALFVAERRRS</sequence>
<dbReference type="GeneID" id="63754718"/>
<dbReference type="RefSeq" id="XP_040686196.1">
    <property type="nucleotide sequence ID" value="XM_040838870.1"/>
</dbReference>
<dbReference type="EMBL" id="KV878215">
    <property type="protein sequence ID" value="OJJ32519.1"/>
    <property type="molecule type" value="Genomic_DNA"/>
</dbReference>
<accession>A0A1L9RC64</accession>
<dbReference type="VEuPathDB" id="FungiDB:ASPWEDRAFT_669397"/>